<dbReference type="Proteomes" id="UP000015559">
    <property type="component" value="Chromosome"/>
</dbReference>
<dbReference type="OrthoDB" id="9181324at2"/>
<proteinExistence type="predicted"/>
<reference evidence="1 2" key="1">
    <citation type="journal article" date="2012" name="Appl. Environ. Microbiol.">
        <title>Draft genome sequence of a psychrotolerant sulfur-oxidizing bacterium, Sulfuricella denitrificans skB26, and proteomic insights into cold adaptation.</title>
        <authorList>
            <person name="Watanabe T."/>
            <person name="Kojima H."/>
            <person name="Fukui M."/>
        </authorList>
    </citation>
    <scope>NUCLEOTIDE SEQUENCE [LARGE SCALE GENOMIC DNA]</scope>
    <source>
        <strain evidence="2">skB26</strain>
    </source>
</reference>
<dbReference type="AlphaFoldDB" id="S6AJV7"/>
<organism evidence="1 2">
    <name type="scientific">Sulfuricella denitrificans (strain DSM 22764 / NBRC 105220 / skB26)</name>
    <dbReference type="NCBI Taxonomy" id="1163617"/>
    <lineage>
        <taxon>Bacteria</taxon>
        <taxon>Pseudomonadati</taxon>
        <taxon>Pseudomonadota</taxon>
        <taxon>Betaproteobacteria</taxon>
        <taxon>Nitrosomonadales</taxon>
        <taxon>Sulfuricellaceae</taxon>
        <taxon>Sulfuricella</taxon>
    </lineage>
</organism>
<protein>
    <submittedName>
        <fullName evidence="1">Uncharacterized protein</fullName>
    </submittedName>
</protein>
<evidence type="ECO:0000313" key="1">
    <source>
        <dbReference type="EMBL" id="BAN34854.1"/>
    </source>
</evidence>
<dbReference type="RefSeq" id="WP_009206197.1">
    <property type="nucleotide sequence ID" value="NC_022357.1"/>
</dbReference>
<name>S6AJV7_SULDS</name>
<dbReference type="EMBL" id="AP013066">
    <property type="protein sequence ID" value="BAN34854.1"/>
    <property type="molecule type" value="Genomic_DNA"/>
</dbReference>
<dbReference type="KEGG" id="sdr:SCD_n01015"/>
<accession>S6AJV7</accession>
<evidence type="ECO:0000313" key="2">
    <source>
        <dbReference type="Proteomes" id="UP000015559"/>
    </source>
</evidence>
<dbReference type="HOGENOM" id="CLU_1978856_0_0_4"/>
<keyword evidence="2" id="KW-1185">Reference proteome</keyword>
<gene>
    <name evidence="1" type="ORF">SCD_n01015</name>
</gene>
<sequence>MITPVVLHEDAFYEYFKPYRHPDACHDIWGGLDLETFGKDLDTVRKLDASYLWTVLEGGSSNDQWITPGYHFVNCICYLVTEKSHLGIDIDFRVPSRLNFLTPIGLSRQMNKISRLIQDAHQHISVR</sequence>